<keyword evidence="2" id="KW-1185">Reference proteome</keyword>
<dbReference type="EMBL" id="CP002209">
    <property type="protein sequence ID" value="ADN76973.1"/>
    <property type="molecule type" value="Genomic_DNA"/>
</dbReference>
<proteinExistence type="predicted"/>
<dbReference type="HOGENOM" id="CLU_2787732_0_0_6"/>
<gene>
    <name evidence="1" type="ordered locus">Fbal_2771</name>
</gene>
<dbReference type="GeneID" id="67184090"/>
<dbReference type="KEGG" id="fbl:Fbal_2771"/>
<name>E1SRQ2_FERBD</name>
<organism evidence="1 2">
    <name type="scientific">Ferrimonas balearica (strain DSM 9799 / CCM 4581 / KCTC 23876 / PAT)</name>
    <dbReference type="NCBI Taxonomy" id="550540"/>
    <lineage>
        <taxon>Bacteria</taxon>
        <taxon>Pseudomonadati</taxon>
        <taxon>Pseudomonadota</taxon>
        <taxon>Gammaproteobacteria</taxon>
        <taxon>Alteromonadales</taxon>
        <taxon>Ferrimonadaceae</taxon>
        <taxon>Ferrimonas</taxon>
    </lineage>
</organism>
<dbReference type="Proteomes" id="UP000006683">
    <property type="component" value="Chromosome"/>
</dbReference>
<reference evidence="1 2" key="1">
    <citation type="journal article" date="2010" name="Stand. Genomic Sci.">
        <title>Complete genome sequence of Ferrimonas balearica type strain (PAT).</title>
        <authorList>
            <person name="Nolan M."/>
            <person name="Sikorski J."/>
            <person name="Davenport K."/>
            <person name="Lucas S."/>
            <person name="Glavina Del Rio T."/>
            <person name="Tice H."/>
            <person name="Cheng J."/>
            <person name="Goodwin L."/>
            <person name="Pitluck S."/>
            <person name="Liolios K."/>
            <person name="Ivanova N."/>
            <person name="Mavromatis K."/>
            <person name="Ovchinnikova G."/>
            <person name="Pati A."/>
            <person name="Chen A."/>
            <person name="Palaniappan K."/>
            <person name="Land M."/>
            <person name="Hauser L."/>
            <person name="Chang Y."/>
            <person name="Jeffries C."/>
            <person name="Tapia R."/>
            <person name="Brettin T."/>
            <person name="Detter J."/>
            <person name="Han C."/>
            <person name="Yasawong M."/>
            <person name="Rohde M."/>
            <person name="Tindall B."/>
            <person name="Goker M."/>
            <person name="Woyke T."/>
            <person name="Bristow J."/>
            <person name="Eisen J."/>
            <person name="Markowitz V."/>
            <person name="Hugenholtz P."/>
            <person name="Kyrpides N."/>
            <person name="Klenk H."/>
            <person name="Lapidus A."/>
        </authorList>
    </citation>
    <scope>NUCLEOTIDE SEQUENCE [LARGE SCALE GENOMIC DNA]</scope>
    <source>
        <strain evidence="2">DSM 9799 / CCM 4581 / KCTC 23876 / PAT</strain>
    </source>
</reference>
<protein>
    <submittedName>
        <fullName evidence="1">Uncharacterized protein</fullName>
    </submittedName>
</protein>
<dbReference type="RefSeq" id="WP_013346279.1">
    <property type="nucleotide sequence ID" value="NC_014541.1"/>
</dbReference>
<sequence length="68" mass="7746">MPSPDIDLTATTDASRTDHWKVEGIWRGPQGSARDIRHFRGSRSHVERVLTRLEGKGRLLRRLSLQPA</sequence>
<dbReference type="AlphaFoldDB" id="E1SRQ2"/>
<evidence type="ECO:0000313" key="1">
    <source>
        <dbReference type="EMBL" id="ADN76973.1"/>
    </source>
</evidence>
<accession>E1SRQ2</accession>
<evidence type="ECO:0000313" key="2">
    <source>
        <dbReference type="Proteomes" id="UP000006683"/>
    </source>
</evidence>